<evidence type="ECO:0000256" key="2">
    <source>
        <dbReference type="ARBA" id="ARBA00008779"/>
    </source>
</evidence>
<feature type="domain" description="Sulfatase N-terminal" evidence="7">
    <location>
        <begin position="18"/>
        <end position="360"/>
    </location>
</feature>
<evidence type="ECO:0000256" key="6">
    <source>
        <dbReference type="ARBA" id="ARBA00022837"/>
    </source>
</evidence>
<dbReference type="SUPFAM" id="SSF53649">
    <property type="entry name" value="Alkaline phosphatase-like"/>
    <property type="match status" value="1"/>
</dbReference>
<dbReference type="InterPro" id="IPR017850">
    <property type="entry name" value="Alkaline_phosphatase_core_sf"/>
</dbReference>
<dbReference type="EMBL" id="UINC01029725">
    <property type="protein sequence ID" value="SVB12922.1"/>
    <property type="molecule type" value="Genomic_DNA"/>
</dbReference>
<organism evidence="8">
    <name type="scientific">marine metagenome</name>
    <dbReference type="NCBI Taxonomy" id="408172"/>
    <lineage>
        <taxon>unclassified sequences</taxon>
        <taxon>metagenomes</taxon>
        <taxon>ecological metagenomes</taxon>
    </lineage>
</organism>
<sequence>MASRYQSNTKFEENMKQPNILYILADDLGWCDLSIEGSNLYESPNIDRIGSEGMRFTQGYAACQVCSPSRASILTGKYTPRHGITDWIGAPSGADWRKAGRFSKMLPPNYERRLRTEEITFAEVFRRAGYRTFFAGKWHLGDKGADPEDFGFEINKGGWRVGSPNGGYFAPWNNPKLEPGPDGESLPMRLGQETAKFIENYKDKPFLAYLSFYSVHGPIQTSKDKWEKFRKKTVTRETPKKRFIFDRSLPVRQVQDCPIYAGMIEAMDDAIGLVLDTLDKHGLTENTIVCFTSDNGGVSSGDAYSSSMLPLRGGKGRQWEGGIREPFYFRFPKLIDANSTCDVPVSGIDFYPTLLDLTGIPIPTEQVIDGRSIVSLLNKEQDSKIAERDLFWHYPHYGNQGGDPSSTIRNGPWKMIHYYEDDHDELYNLDSDPGEMNDVLVDNRTKAAELRRRLDRWLAEVGAKFPILDPEYDSEKEQVRLHKLEYELMPKLEVEHAKYLDPSWQPNENWWGSQVTID</sequence>
<keyword evidence="6" id="KW-0106">Calcium</keyword>
<evidence type="ECO:0000313" key="8">
    <source>
        <dbReference type="EMBL" id="SVB12922.1"/>
    </source>
</evidence>
<evidence type="ECO:0000256" key="4">
    <source>
        <dbReference type="ARBA" id="ARBA00022729"/>
    </source>
</evidence>
<evidence type="ECO:0000256" key="3">
    <source>
        <dbReference type="ARBA" id="ARBA00022723"/>
    </source>
</evidence>
<name>A0A382BI14_9ZZZZ</name>
<comment type="cofactor">
    <cofactor evidence="1">
        <name>Ca(2+)</name>
        <dbReference type="ChEBI" id="CHEBI:29108"/>
    </cofactor>
</comment>
<accession>A0A382BI14</accession>
<keyword evidence="3" id="KW-0479">Metal-binding</keyword>
<dbReference type="Gene3D" id="3.30.1120.10">
    <property type="match status" value="1"/>
</dbReference>
<keyword evidence="5" id="KW-0378">Hydrolase</keyword>
<dbReference type="PANTHER" id="PTHR42693:SF42">
    <property type="entry name" value="ARYLSULFATASE G"/>
    <property type="match status" value="1"/>
</dbReference>
<dbReference type="GO" id="GO:0046872">
    <property type="term" value="F:metal ion binding"/>
    <property type="evidence" value="ECO:0007669"/>
    <property type="project" value="UniProtKB-KW"/>
</dbReference>
<evidence type="ECO:0000256" key="5">
    <source>
        <dbReference type="ARBA" id="ARBA00022801"/>
    </source>
</evidence>
<dbReference type="GO" id="GO:0004065">
    <property type="term" value="F:arylsulfatase activity"/>
    <property type="evidence" value="ECO:0007669"/>
    <property type="project" value="TreeGrafter"/>
</dbReference>
<dbReference type="Gene3D" id="3.40.720.10">
    <property type="entry name" value="Alkaline Phosphatase, subunit A"/>
    <property type="match status" value="1"/>
</dbReference>
<dbReference type="InterPro" id="IPR050738">
    <property type="entry name" value="Sulfatase"/>
</dbReference>
<reference evidence="8" key="1">
    <citation type="submission" date="2018-05" db="EMBL/GenBank/DDBJ databases">
        <authorList>
            <person name="Lanie J.A."/>
            <person name="Ng W.-L."/>
            <person name="Kazmierczak K.M."/>
            <person name="Andrzejewski T.M."/>
            <person name="Davidsen T.M."/>
            <person name="Wayne K.J."/>
            <person name="Tettelin H."/>
            <person name="Glass J.I."/>
            <person name="Rusch D."/>
            <person name="Podicherti R."/>
            <person name="Tsui H.-C.T."/>
            <person name="Winkler M.E."/>
        </authorList>
    </citation>
    <scope>NUCLEOTIDE SEQUENCE</scope>
</reference>
<dbReference type="AlphaFoldDB" id="A0A382BI14"/>
<dbReference type="PANTHER" id="PTHR42693">
    <property type="entry name" value="ARYLSULFATASE FAMILY MEMBER"/>
    <property type="match status" value="1"/>
</dbReference>
<dbReference type="CDD" id="cd16144">
    <property type="entry name" value="ARS_like"/>
    <property type="match status" value="1"/>
</dbReference>
<proteinExistence type="inferred from homology"/>
<dbReference type="InterPro" id="IPR024607">
    <property type="entry name" value="Sulfatase_CS"/>
</dbReference>
<evidence type="ECO:0000259" key="7">
    <source>
        <dbReference type="Pfam" id="PF00884"/>
    </source>
</evidence>
<dbReference type="PROSITE" id="PS00149">
    <property type="entry name" value="SULFATASE_2"/>
    <property type="match status" value="1"/>
</dbReference>
<dbReference type="Pfam" id="PF00884">
    <property type="entry name" value="Sulfatase"/>
    <property type="match status" value="1"/>
</dbReference>
<gene>
    <name evidence="8" type="ORF">METZ01_LOCUS165776</name>
</gene>
<dbReference type="InterPro" id="IPR000917">
    <property type="entry name" value="Sulfatase_N"/>
</dbReference>
<evidence type="ECO:0000256" key="1">
    <source>
        <dbReference type="ARBA" id="ARBA00001913"/>
    </source>
</evidence>
<keyword evidence="4" id="KW-0732">Signal</keyword>
<protein>
    <recommendedName>
        <fullName evidence="7">Sulfatase N-terminal domain-containing protein</fullName>
    </recommendedName>
</protein>
<comment type="similarity">
    <text evidence="2">Belongs to the sulfatase family.</text>
</comment>